<keyword evidence="1" id="KW-0540">Nuclease</keyword>
<dbReference type="InterPro" id="IPR003477">
    <property type="entry name" value="PemK-like"/>
</dbReference>
<dbReference type="Pfam" id="PF02452">
    <property type="entry name" value="PemK_toxin"/>
    <property type="match status" value="1"/>
</dbReference>
<accession>A0A1G2TVF4</accession>
<evidence type="ECO:0000256" key="1">
    <source>
        <dbReference type="PIRNR" id="PIRNR033490"/>
    </source>
</evidence>
<comment type="function">
    <text evidence="1">Toxic component of a type II toxin-antitoxin (TA) system.</text>
</comment>
<dbReference type="PANTHER" id="PTHR33988:SF3">
    <property type="entry name" value="ENDORIBONUCLEASE TOXIN CHPB-RELATED"/>
    <property type="match status" value="1"/>
</dbReference>
<evidence type="ECO:0000313" key="3">
    <source>
        <dbReference type="Proteomes" id="UP000178404"/>
    </source>
</evidence>
<protein>
    <recommendedName>
        <fullName evidence="1">mRNA interferase</fullName>
        <ecNumber evidence="1">3.1.-.-</ecNumber>
    </recommendedName>
</protein>
<dbReference type="Proteomes" id="UP000178404">
    <property type="component" value="Unassembled WGS sequence"/>
</dbReference>
<sequence>MVKKYIPDRGDICWASLDPTLGHEQKGRRPVLVLSPKIYNNLSGLALICPITSKIKPYPYVVLLGDKGVILTDQIRSVSWQRRNLKFVTKAPTEILTNVFSKIKILLDV</sequence>
<dbReference type="SUPFAM" id="SSF50118">
    <property type="entry name" value="Cell growth inhibitor/plasmid maintenance toxic component"/>
    <property type="match status" value="1"/>
</dbReference>
<keyword evidence="1 2" id="KW-0255">Endonuclease</keyword>
<comment type="similarity">
    <text evidence="1">Belongs to the PemK/MazF family.</text>
</comment>
<comment type="caution">
    <text evidence="2">The sequence shown here is derived from an EMBL/GenBank/DDBJ whole genome shotgun (WGS) entry which is preliminary data.</text>
</comment>
<dbReference type="Gene3D" id="2.30.30.110">
    <property type="match status" value="1"/>
</dbReference>
<name>A0A1G2TVF4_9BACT</name>
<proteinExistence type="inferred from homology"/>
<dbReference type="InterPro" id="IPR011067">
    <property type="entry name" value="Plasmid_toxin/cell-grow_inhib"/>
</dbReference>
<gene>
    <name evidence="2" type="ORF">A3A90_02695</name>
</gene>
<dbReference type="PANTHER" id="PTHR33988">
    <property type="entry name" value="ENDORIBONUCLEASE MAZF-RELATED"/>
    <property type="match status" value="1"/>
</dbReference>
<dbReference type="EMBL" id="MHWA01000020">
    <property type="protein sequence ID" value="OHB01129.1"/>
    <property type="molecule type" value="Genomic_DNA"/>
</dbReference>
<organism evidence="2 3">
    <name type="scientific">Candidatus Zambryskibacteria bacterium RIFCSPLOWO2_01_FULL_35_19</name>
    <dbReference type="NCBI Taxonomy" id="1802757"/>
    <lineage>
        <taxon>Bacteria</taxon>
        <taxon>Candidatus Zambryskiibacteriota</taxon>
    </lineage>
</organism>
<dbReference type="PIRSF" id="PIRSF033490">
    <property type="entry name" value="MazF"/>
    <property type="match status" value="1"/>
</dbReference>
<dbReference type="GO" id="GO:0006402">
    <property type="term" value="P:mRNA catabolic process"/>
    <property type="evidence" value="ECO:0007669"/>
    <property type="project" value="TreeGrafter"/>
</dbReference>
<dbReference type="EC" id="3.1.-.-" evidence="1"/>
<keyword evidence="1" id="KW-0378">Hydrolase</keyword>
<dbReference type="GO" id="GO:0016075">
    <property type="term" value="P:rRNA catabolic process"/>
    <property type="evidence" value="ECO:0007669"/>
    <property type="project" value="TreeGrafter"/>
</dbReference>
<reference evidence="2 3" key="1">
    <citation type="journal article" date="2016" name="Nat. Commun.">
        <title>Thousands of microbial genomes shed light on interconnected biogeochemical processes in an aquifer system.</title>
        <authorList>
            <person name="Anantharaman K."/>
            <person name="Brown C.T."/>
            <person name="Hug L.A."/>
            <person name="Sharon I."/>
            <person name="Castelle C.J."/>
            <person name="Probst A.J."/>
            <person name="Thomas B.C."/>
            <person name="Singh A."/>
            <person name="Wilkins M.J."/>
            <person name="Karaoz U."/>
            <person name="Brodie E.L."/>
            <person name="Williams K.H."/>
            <person name="Hubbard S.S."/>
            <person name="Banfield J.F."/>
        </authorList>
    </citation>
    <scope>NUCLEOTIDE SEQUENCE [LARGE SCALE GENOMIC DNA]</scope>
</reference>
<dbReference type="AlphaFoldDB" id="A0A1G2TVF4"/>
<dbReference type="GO" id="GO:0003677">
    <property type="term" value="F:DNA binding"/>
    <property type="evidence" value="ECO:0007669"/>
    <property type="project" value="InterPro"/>
</dbReference>
<evidence type="ECO:0000313" key="2">
    <source>
        <dbReference type="EMBL" id="OHB01129.1"/>
    </source>
</evidence>
<dbReference type="GO" id="GO:0016787">
    <property type="term" value="F:hydrolase activity"/>
    <property type="evidence" value="ECO:0007669"/>
    <property type="project" value="UniProtKB-KW"/>
</dbReference>
<dbReference type="GO" id="GO:0004521">
    <property type="term" value="F:RNA endonuclease activity"/>
    <property type="evidence" value="ECO:0007669"/>
    <property type="project" value="TreeGrafter"/>
</dbReference>